<feature type="compositionally biased region" description="Polar residues" evidence="1">
    <location>
        <begin position="270"/>
        <end position="284"/>
    </location>
</feature>
<feature type="region of interest" description="Disordered" evidence="1">
    <location>
        <begin position="149"/>
        <end position="284"/>
    </location>
</feature>
<comment type="caution">
    <text evidence="2">The sequence shown here is derived from an EMBL/GenBank/DDBJ whole genome shotgun (WGS) entry which is preliminary data.</text>
</comment>
<evidence type="ECO:0000256" key="1">
    <source>
        <dbReference type="SAM" id="MobiDB-lite"/>
    </source>
</evidence>
<dbReference type="RefSeq" id="WP_344562416.1">
    <property type="nucleotide sequence ID" value="NZ_BAAARJ010000003.1"/>
</dbReference>
<accession>A0ABP6C1Y6</accession>
<proteinExistence type="predicted"/>
<feature type="compositionally biased region" description="Low complexity" evidence="1">
    <location>
        <begin position="165"/>
        <end position="174"/>
    </location>
</feature>
<evidence type="ECO:0000313" key="2">
    <source>
        <dbReference type="EMBL" id="GAA2597971.1"/>
    </source>
</evidence>
<name>A0ABP6C1Y6_9ACTN</name>
<protein>
    <submittedName>
        <fullName evidence="2">Uncharacterized protein</fullName>
    </submittedName>
</protein>
<dbReference type="Proteomes" id="UP001501447">
    <property type="component" value="Unassembled WGS sequence"/>
</dbReference>
<organism evidence="2 3">
    <name type="scientific">Streptomyces axinellae</name>
    <dbReference type="NCBI Taxonomy" id="552788"/>
    <lineage>
        <taxon>Bacteria</taxon>
        <taxon>Bacillati</taxon>
        <taxon>Actinomycetota</taxon>
        <taxon>Actinomycetes</taxon>
        <taxon>Kitasatosporales</taxon>
        <taxon>Streptomycetaceae</taxon>
        <taxon>Streptomyces</taxon>
    </lineage>
</organism>
<feature type="compositionally biased region" description="Low complexity" evidence="1">
    <location>
        <begin position="244"/>
        <end position="261"/>
    </location>
</feature>
<reference evidence="3" key="1">
    <citation type="journal article" date="2019" name="Int. J. Syst. Evol. Microbiol.">
        <title>The Global Catalogue of Microorganisms (GCM) 10K type strain sequencing project: providing services to taxonomists for standard genome sequencing and annotation.</title>
        <authorList>
            <consortium name="The Broad Institute Genomics Platform"/>
            <consortium name="The Broad Institute Genome Sequencing Center for Infectious Disease"/>
            <person name="Wu L."/>
            <person name="Ma J."/>
        </authorList>
    </citation>
    <scope>NUCLEOTIDE SEQUENCE [LARGE SCALE GENOMIC DNA]</scope>
    <source>
        <strain evidence="3">JCM 16373</strain>
    </source>
</reference>
<keyword evidence="3" id="KW-1185">Reference proteome</keyword>
<dbReference type="EMBL" id="BAAARJ010000003">
    <property type="protein sequence ID" value="GAA2597971.1"/>
    <property type="molecule type" value="Genomic_DNA"/>
</dbReference>
<feature type="compositionally biased region" description="Low complexity" evidence="1">
    <location>
        <begin position="214"/>
        <end position="228"/>
    </location>
</feature>
<sequence>MPEQMKYTDDEVEGHLRRFLATRDRKSTTIGYAIENDINLRTLRAWLTGDTHPKVYEKFSPEERENFSVRGICTDQEGAELLRQFADGNYRTIGEFTDKWDLSESTFKAWVSGKMRPQLRALLSKEHVAKLDRLRPLWATPQSVRSTLDHALNPKGNKYSWMNPGSAGVGSSASTVRAPQKQAPASRSAQPPVPSEPEEQVSAVRQEPASSDAPKQPQPQGQLPQLTQEVARAARTKLPAGPRSGAATSTTHAAASSNTTSYQGRKRAGSPSSSGRKGQQPKTP</sequence>
<gene>
    <name evidence="2" type="ORF">GCM10009863_09180</name>
</gene>
<evidence type="ECO:0000313" key="3">
    <source>
        <dbReference type="Proteomes" id="UP001501447"/>
    </source>
</evidence>